<reference evidence="8 9" key="1">
    <citation type="submission" date="2022-01" db="EMBL/GenBank/DDBJ databases">
        <title>Maritalea mediterranea sp. nov., isolated from marine plastic residues from the Malva-rosa beach (Valencia, Spain).</title>
        <authorList>
            <person name="Vidal-Verdu A."/>
            <person name="Molina-Menor E."/>
            <person name="Pascual J."/>
            <person name="Pereto J."/>
            <person name="Porcar M."/>
        </authorList>
    </citation>
    <scope>NUCLEOTIDE SEQUENCE [LARGE SCALE GENOMIC DNA]</scope>
    <source>
        <strain evidence="8 9">P4.10X</strain>
    </source>
</reference>
<dbReference type="RefSeq" id="WP_236115086.1">
    <property type="nucleotide sequence ID" value="NZ_JAKGTI010000003.1"/>
</dbReference>
<dbReference type="Proteomes" id="UP001201217">
    <property type="component" value="Unassembled WGS sequence"/>
</dbReference>
<gene>
    <name evidence="8" type="ORF">L1I42_12870</name>
</gene>
<keyword evidence="9" id="KW-1185">Reference proteome</keyword>
<evidence type="ECO:0000256" key="2">
    <source>
        <dbReference type="ARBA" id="ARBA00022692"/>
    </source>
</evidence>
<dbReference type="InterPro" id="IPR010652">
    <property type="entry name" value="DUF1232"/>
</dbReference>
<keyword evidence="2 6" id="KW-0812">Transmembrane</keyword>
<keyword evidence="3 6" id="KW-1133">Transmembrane helix</keyword>
<comment type="subcellular location">
    <subcellularLocation>
        <location evidence="1">Endomembrane system</location>
        <topology evidence="1">Multi-pass membrane protein</topology>
    </subcellularLocation>
</comment>
<evidence type="ECO:0000256" key="3">
    <source>
        <dbReference type="ARBA" id="ARBA00022989"/>
    </source>
</evidence>
<sequence length="106" mass="12500">MNLIVQRLMRFRREIVMLWRAFWHPLTPTYLKVLTILTALYVISPIDLVADFIPVLGWIDDFVIVSFAVSWIVSRLPRATTQHQEPPQYQDTTRDEKTINGTARRM</sequence>
<proteinExistence type="predicted"/>
<dbReference type="Pfam" id="PF06803">
    <property type="entry name" value="DUF1232"/>
    <property type="match status" value="1"/>
</dbReference>
<evidence type="ECO:0000313" key="8">
    <source>
        <dbReference type="EMBL" id="MCF4099387.1"/>
    </source>
</evidence>
<keyword evidence="4 6" id="KW-0472">Membrane</keyword>
<evidence type="ECO:0000256" key="4">
    <source>
        <dbReference type="ARBA" id="ARBA00023136"/>
    </source>
</evidence>
<evidence type="ECO:0000259" key="7">
    <source>
        <dbReference type="Pfam" id="PF06803"/>
    </source>
</evidence>
<feature type="region of interest" description="Disordered" evidence="5">
    <location>
        <begin position="79"/>
        <end position="106"/>
    </location>
</feature>
<feature type="compositionally biased region" description="Polar residues" evidence="5">
    <location>
        <begin position="79"/>
        <end position="91"/>
    </location>
</feature>
<comment type="caution">
    <text evidence="8">The sequence shown here is derived from an EMBL/GenBank/DDBJ whole genome shotgun (WGS) entry which is preliminary data.</text>
</comment>
<feature type="transmembrane region" description="Helical" evidence="6">
    <location>
        <begin position="55"/>
        <end position="73"/>
    </location>
</feature>
<feature type="domain" description="DUF1232" evidence="7">
    <location>
        <begin position="32"/>
        <end position="67"/>
    </location>
</feature>
<name>A0ABS9E931_9HYPH</name>
<protein>
    <submittedName>
        <fullName evidence="8">DUF1232 domain-containing protein</fullName>
    </submittedName>
</protein>
<evidence type="ECO:0000256" key="6">
    <source>
        <dbReference type="SAM" id="Phobius"/>
    </source>
</evidence>
<evidence type="ECO:0000256" key="5">
    <source>
        <dbReference type="SAM" id="MobiDB-lite"/>
    </source>
</evidence>
<evidence type="ECO:0000256" key="1">
    <source>
        <dbReference type="ARBA" id="ARBA00004127"/>
    </source>
</evidence>
<evidence type="ECO:0000313" key="9">
    <source>
        <dbReference type="Proteomes" id="UP001201217"/>
    </source>
</evidence>
<organism evidence="8 9">
    <name type="scientific">Maritalea mediterranea</name>
    <dbReference type="NCBI Taxonomy" id="2909667"/>
    <lineage>
        <taxon>Bacteria</taxon>
        <taxon>Pseudomonadati</taxon>
        <taxon>Pseudomonadota</taxon>
        <taxon>Alphaproteobacteria</taxon>
        <taxon>Hyphomicrobiales</taxon>
        <taxon>Devosiaceae</taxon>
        <taxon>Maritalea</taxon>
    </lineage>
</organism>
<feature type="transmembrane region" description="Helical" evidence="6">
    <location>
        <begin position="21"/>
        <end position="43"/>
    </location>
</feature>
<dbReference type="EMBL" id="JAKGTI010000003">
    <property type="protein sequence ID" value="MCF4099387.1"/>
    <property type="molecule type" value="Genomic_DNA"/>
</dbReference>
<accession>A0ABS9E931</accession>